<feature type="region of interest" description="Disordered" evidence="1">
    <location>
        <begin position="78"/>
        <end position="97"/>
    </location>
</feature>
<gene>
    <name evidence="2" type="ORF">CTEN210_01417</name>
</gene>
<reference evidence="2 3" key="1">
    <citation type="journal article" date="2021" name="Sci. Rep.">
        <title>The genome of the diatom Chaetoceros tenuissimus carries an ancient integrated fragment of an extant virus.</title>
        <authorList>
            <person name="Hongo Y."/>
            <person name="Kimura K."/>
            <person name="Takaki Y."/>
            <person name="Yoshida Y."/>
            <person name="Baba S."/>
            <person name="Kobayashi G."/>
            <person name="Nagasaki K."/>
            <person name="Hano T."/>
            <person name="Tomaru Y."/>
        </authorList>
    </citation>
    <scope>NUCLEOTIDE SEQUENCE [LARGE SCALE GENOMIC DNA]</scope>
    <source>
        <strain evidence="2 3">NIES-3715</strain>
    </source>
</reference>
<evidence type="ECO:0000313" key="3">
    <source>
        <dbReference type="Proteomes" id="UP001054902"/>
    </source>
</evidence>
<dbReference type="EMBL" id="BLLK01000020">
    <property type="protein sequence ID" value="GFH44943.1"/>
    <property type="molecule type" value="Genomic_DNA"/>
</dbReference>
<dbReference type="Proteomes" id="UP001054902">
    <property type="component" value="Unassembled WGS sequence"/>
</dbReference>
<proteinExistence type="predicted"/>
<accession>A0AAD3GZV6</accession>
<feature type="compositionally biased region" description="Low complexity" evidence="1">
    <location>
        <begin position="1"/>
        <end position="12"/>
    </location>
</feature>
<protein>
    <submittedName>
        <fullName evidence="2">Uncharacterized protein</fullName>
    </submittedName>
</protein>
<evidence type="ECO:0000256" key="1">
    <source>
        <dbReference type="SAM" id="MobiDB-lite"/>
    </source>
</evidence>
<evidence type="ECO:0000313" key="2">
    <source>
        <dbReference type="EMBL" id="GFH44943.1"/>
    </source>
</evidence>
<comment type="caution">
    <text evidence="2">The sequence shown here is derived from an EMBL/GenBank/DDBJ whole genome shotgun (WGS) entry which is preliminary data.</text>
</comment>
<feature type="region of interest" description="Disordered" evidence="1">
    <location>
        <begin position="1"/>
        <end position="22"/>
    </location>
</feature>
<organism evidence="2 3">
    <name type="scientific">Chaetoceros tenuissimus</name>
    <dbReference type="NCBI Taxonomy" id="426638"/>
    <lineage>
        <taxon>Eukaryota</taxon>
        <taxon>Sar</taxon>
        <taxon>Stramenopiles</taxon>
        <taxon>Ochrophyta</taxon>
        <taxon>Bacillariophyta</taxon>
        <taxon>Coscinodiscophyceae</taxon>
        <taxon>Chaetocerotophycidae</taxon>
        <taxon>Chaetocerotales</taxon>
        <taxon>Chaetocerotaceae</taxon>
        <taxon>Chaetoceros</taxon>
    </lineage>
</organism>
<sequence>MCSESSSNVSDNENNKSKFLPLQLKKSSPIAISSVKSSEYENKETLAMSQLRYEYQQQTVAMYNRIQRGRSRSVQSFKELYDGRDQGDQDSSGGIDK</sequence>
<name>A0AAD3GZV6_9STRA</name>
<dbReference type="AlphaFoldDB" id="A0AAD3GZV6"/>
<keyword evidence="3" id="KW-1185">Reference proteome</keyword>